<dbReference type="RefSeq" id="WP_147930046.1">
    <property type="nucleotide sequence ID" value="NZ_VOXD01000008.1"/>
</dbReference>
<reference evidence="1 2" key="1">
    <citation type="submission" date="2019-08" db="EMBL/GenBank/DDBJ databases">
        <title>Lewinella sp. strain SSH13 Genome sequencing and assembly.</title>
        <authorList>
            <person name="Kim I."/>
        </authorList>
    </citation>
    <scope>NUCLEOTIDE SEQUENCE [LARGE SCALE GENOMIC DNA]</scope>
    <source>
        <strain evidence="1 2">SSH13</strain>
    </source>
</reference>
<keyword evidence="2" id="KW-1185">Reference proteome</keyword>
<dbReference type="AlphaFoldDB" id="A0A5C7FXP1"/>
<proteinExistence type="predicted"/>
<dbReference type="EMBL" id="VOXD01000008">
    <property type="protein sequence ID" value="TXF90289.1"/>
    <property type="molecule type" value="Genomic_DNA"/>
</dbReference>
<evidence type="ECO:0000313" key="1">
    <source>
        <dbReference type="EMBL" id="TXF90289.1"/>
    </source>
</evidence>
<sequence>MTLEHKKYAIIQEIMTISQEDMIDMIEELVKKVTRPKYTLDLSRHANIKAKVDLEAIKKERPPVDFDMAEFRKEASELEWDKSIDELLQELD</sequence>
<dbReference type="Proteomes" id="UP000321907">
    <property type="component" value="Unassembled WGS sequence"/>
</dbReference>
<accession>A0A5C7FXP1</accession>
<name>A0A5C7FXP1_9BACT</name>
<protein>
    <submittedName>
        <fullName evidence="1">Uncharacterized protein</fullName>
    </submittedName>
</protein>
<evidence type="ECO:0000313" key="2">
    <source>
        <dbReference type="Proteomes" id="UP000321907"/>
    </source>
</evidence>
<comment type="caution">
    <text evidence="1">The sequence shown here is derived from an EMBL/GenBank/DDBJ whole genome shotgun (WGS) entry which is preliminary data.</text>
</comment>
<organism evidence="1 2">
    <name type="scientific">Neolewinella aurantiaca</name>
    <dbReference type="NCBI Taxonomy" id="2602767"/>
    <lineage>
        <taxon>Bacteria</taxon>
        <taxon>Pseudomonadati</taxon>
        <taxon>Bacteroidota</taxon>
        <taxon>Saprospiria</taxon>
        <taxon>Saprospirales</taxon>
        <taxon>Lewinellaceae</taxon>
        <taxon>Neolewinella</taxon>
    </lineage>
</organism>
<gene>
    <name evidence="1" type="ORF">FUA23_07150</name>
</gene>